<gene>
    <name evidence="1" type="ORF">GPL26_09585</name>
</gene>
<dbReference type="Proteomes" id="UP000708338">
    <property type="component" value="Unassembled WGS sequence"/>
</dbReference>
<accession>A0A3E2VK53</accession>
<dbReference type="GO" id="GO:0055085">
    <property type="term" value="P:transmembrane transport"/>
    <property type="evidence" value="ECO:0007669"/>
    <property type="project" value="InterPro"/>
</dbReference>
<dbReference type="PANTHER" id="PTHR33376:SF5">
    <property type="entry name" value="EXTRACYTOPLASMIC SOLUTE RECEPTOR PROTEIN"/>
    <property type="match status" value="1"/>
</dbReference>
<proteinExistence type="predicted"/>
<protein>
    <submittedName>
        <fullName evidence="1">Uncharacterized protein</fullName>
    </submittedName>
</protein>
<dbReference type="RefSeq" id="WP_083423779.1">
    <property type="nucleotide sequence ID" value="NZ_CABJDD010000003.1"/>
</dbReference>
<dbReference type="AlphaFoldDB" id="A0A3E2VK53"/>
<dbReference type="PANTHER" id="PTHR33376">
    <property type="match status" value="1"/>
</dbReference>
<evidence type="ECO:0000313" key="2">
    <source>
        <dbReference type="Proteomes" id="UP000708338"/>
    </source>
</evidence>
<sequence length="338" mass="37551">MEKLKRPGAMIGLAVCIVFLTACGGKQTQPLSGGAEGEKESKEVTLKLFAAWPENNSNLVDMEKFIQKVDEKSNHTVEIVWGGGPEAIPSNQMAEAIKNGIVDVAWTAHTYNVSHIPVMEGMKLTDADKMRENGGFEFVDELYVKNLNAHYLGNVTNGLTYNLYTKKEIHTLEDFKGLTIRATPAYQAFVESLGAGAVNTSAGEAYQALERNVIQGYGWPSLGIKDYGWQEVSEYIIEPAFYTVDVAVFVSDKAWNGLSEEQRKVLMQAGREVEEEAKVYYKDAIQKDREELIAEGMKVITLSDDVAREYLKLADKEAWANVLKADQVNGEKLKGYTE</sequence>
<evidence type="ECO:0000313" key="1">
    <source>
        <dbReference type="EMBL" id="MBT9809890.1"/>
    </source>
</evidence>
<dbReference type="Gene3D" id="3.40.190.170">
    <property type="entry name" value="Bacterial extracellular solute-binding protein, family 7"/>
    <property type="match status" value="1"/>
</dbReference>
<dbReference type="PROSITE" id="PS51257">
    <property type="entry name" value="PROKAR_LIPOPROTEIN"/>
    <property type="match status" value="1"/>
</dbReference>
<name>A0A3E2VK53_9FIRM</name>
<organism evidence="1 2">
    <name type="scientific">Enterocloster citroniae</name>
    <dbReference type="NCBI Taxonomy" id="358743"/>
    <lineage>
        <taxon>Bacteria</taxon>
        <taxon>Bacillati</taxon>
        <taxon>Bacillota</taxon>
        <taxon>Clostridia</taxon>
        <taxon>Lachnospirales</taxon>
        <taxon>Lachnospiraceae</taxon>
        <taxon>Enterocloster</taxon>
    </lineage>
</organism>
<dbReference type="Pfam" id="PF03480">
    <property type="entry name" value="DctP"/>
    <property type="match status" value="1"/>
</dbReference>
<dbReference type="InterPro" id="IPR018389">
    <property type="entry name" value="DctP_fam"/>
</dbReference>
<comment type="caution">
    <text evidence="1">The sequence shown here is derived from an EMBL/GenBank/DDBJ whole genome shotgun (WGS) entry which is preliminary data.</text>
</comment>
<reference evidence="1" key="1">
    <citation type="journal article" date="2021" name="Gut Microbes">
        <title>A synthetic consortium of 100 gut commensals modulates the composition and function in a colon model of the microbiome of elderly subjects.</title>
        <authorList>
            <person name="Perez M."/>
            <person name="Ntemiri A."/>
            <person name="Tan H."/>
            <person name="Harris H.M.B."/>
            <person name="Roager H.M."/>
            <person name="Ribiere C."/>
            <person name="O'Toole P.W."/>
        </authorList>
    </citation>
    <scope>NUCLEOTIDE SEQUENCE</scope>
    <source>
        <strain evidence="1">MCC335</strain>
    </source>
</reference>
<dbReference type="NCBIfam" id="NF037995">
    <property type="entry name" value="TRAP_S1"/>
    <property type="match status" value="1"/>
</dbReference>
<dbReference type="EMBL" id="WQPS01000012">
    <property type="protein sequence ID" value="MBT9809890.1"/>
    <property type="molecule type" value="Genomic_DNA"/>
</dbReference>
<dbReference type="InterPro" id="IPR038404">
    <property type="entry name" value="TRAP_DctP_sf"/>
</dbReference>